<proteinExistence type="predicted"/>
<dbReference type="EMBL" id="JAAAIL010000806">
    <property type="protein sequence ID" value="KAG0273069.1"/>
    <property type="molecule type" value="Genomic_DNA"/>
</dbReference>
<comment type="caution">
    <text evidence="1">The sequence shown here is derived from an EMBL/GenBank/DDBJ whole genome shotgun (WGS) entry which is preliminary data.</text>
</comment>
<protein>
    <submittedName>
        <fullName evidence="1">Uncharacterized protein</fullName>
    </submittedName>
</protein>
<evidence type="ECO:0000313" key="2">
    <source>
        <dbReference type="Proteomes" id="UP001194580"/>
    </source>
</evidence>
<organism evidence="1 2">
    <name type="scientific">Linnemannia exigua</name>
    <dbReference type="NCBI Taxonomy" id="604196"/>
    <lineage>
        <taxon>Eukaryota</taxon>
        <taxon>Fungi</taxon>
        <taxon>Fungi incertae sedis</taxon>
        <taxon>Mucoromycota</taxon>
        <taxon>Mortierellomycotina</taxon>
        <taxon>Mortierellomycetes</taxon>
        <taxon>Mortierellales</taxon>
        <taxon>Mortierellaceae</taxon>
        <taxon>Linnemannia</taxon>
    </lineage>
</organism>
<keyword evidence="2" id="KW-1185">Reference proteome</keyword>
<dbReference type="Proteomes" id="UP001194580">
    <property type="component" value="Unassembled WGS sequence"/>
</dbReference>
<accession>A0AAD4H6N6</accession>
<gene>
    <name evidence="1" type="ORF">BGZ95_011128</name>
</gene>
<dbReference type="AlphaFoldDB" id="A0AAD4H6N6"/>
<sequence>MLQRVLNQETSCLLWSSWSTVFQLPNFTQPATTGADTRTDTNLSQLGHLTYVRHFDLPPFAFLEDEDRKYKEYTAAEQ</sequence>
<evidence type="ECO:0000313" key="1">
    <source>
        <dbReference type="EMBL" id="KAG0273069.1"/>
    </source>
</evidence>
<name>A0AAD4H6N6_9FUNG</name>
<feature type="non-terminal residue" evidence="1">
    <location>
        <position position="78"/>
    </location>
</feature>
<reference evidence="1" key="1">
    <citation type="journal article" date="2020" name="Fungal Divers.">
        <title>Resolving the Mortierellaceae phylogeny through synthesis of multi-gene phylogenetics and phylogenomics.</title>
        <authorList>
            <person name="Vandepol N."/>
            <person name="Liber J."/>
            <person name="Desiro A."/>
            <person name="Na H."/>
            <person name="Kennedy M."/>
            <person name="Barry K."/>
            <person name="Grigoriev I.V."/>
            <person name="Miller A.N."/>
            <person name="O'Donnell K."/>
            <person name="Stajich J.E."/>
            <person name="Bonito G."/>
        </authorList>
    </citation>
    <scope>NUCLEOTIDE SEQUENCE</scope>
    <source>
        <strain evidence="1">NRRL 28262</strain>
    </source>
</reference>